<keyword evidence="1" id="KW-1133">Transmembrane helix</keyword>
<sequence>MNCDWIGWCALSASEQAAWVQAVGSVAAILAAIGIAAYERHVAKAETVERKRLESNARYTRANRAMTRFRKVIARQLDAARTQQNPMPADPVPDEMRDLEHECHLIPQAGGDCLTAINFYEDARELLEGSFLLTENTDRFIQLLEYADSRIEIALKHFHKYLDTARH</sequence>
<reference evidence="2 3" key="1">
    <citation type="journal article" date="2016" name="Plant Pathol.">
        <title>Genetic characterization of strains named as Xanthomonas axonopodis pv. dieffenbachiae leads to a taxonomic revision of the X. axonopodis species complex.</title>
        <authorList>
            <person name="Constantin E.C."/>
            <person name="Cleenwerck I."/>
            <person name="Maes M."/>
            <person name="Baeyen S."/>
            <person name="Van Malderghem C."/>
            <person name="De Vos P."/>
            <person name="Cottyn B."/>
        </authorList>
    </citation>
    <scope>NUCLEOTIDE SEQUENCE [LARGE SCALE GENOMIC DNA]</scope>
    <source>
        <strain evidence="3">LMG9055</strain>
    </source>
</reference>
<keyword evidence="1" id="KW-0472">Membrane</keyword>
<accession>A0A1V9H0L2</accession>
<dbReference type="AlphaFoldDB" id="A0A1V9H0L2"/>
<evidence type="ECO:0000256" key="1">
    <source>
        <dbReference type="SAM" id="Phobius"/>
    </source>
</evidence>
<organism evidence="2 3">
    <name type="scientific">Xanthomonas phaseoli pv. syngonii LMG 9055</name>
    <dbReference type="NCBI Taxonomy" id="1437878"/>
    <lineage>
        <taxon>Bacteria</taxon>
        <taxon>Pseudomonadati</taxon>
        <taxon>Pseudomonadota</taxon>
        <taxon>Gammaproteobacteria</taxon>
        <taxon>Lysobacterales</taxon>
        <taxon>Lysobacteraceae</taxon>
        <taxon>Xanthomonas</taxon>
    </lineage>
</organism>
<evidence type="ECO:0000313" key="2">
    <source>
        <dbReference type="EMBL" id="OQP76326.1"/>
    </source>
</evidence>
<dbReference type="EMBL" id="JPUO02000188">
    <property type="protein sequence ID" value="OQP76326.1"/>
    <property type="molecule type" value="Genomic_DNA"/>
</dbReference>
<proteinExistence type="predicted"/>
<keyword evidence="1" id="KW-0812">Transmembrane</keyword>
<name>A0A1V9H0L2_9XANT</name>
<gene>
    <name evidence="2" type="ORF">IA54_009380</name>
</gene>
<feature type="transmembrane region" description="Helical" evidence="1">
    <location>
        <begin position="18"/>
        <end position="38"/>
    </location>
</feature>
<comment type="caution">
    <text evidence="2">The sequence shown here is derived from an EMBL/GenBank/DDBJ whole genome shotgun (WGS) entry which is preliminary data.</text>
</comment>
<reference evidence="2 3" key="2">
    <citation type="journal article" date="2017" name="Plant Pathol.">
        <title>Pathogenicity and virulence gene content of Xanthomonas strains infecting Araceae, formerly known as Xanthomonas axonopodis pv. dieffenbachiae.</title>
        <authorList>
            <person name="Constantin E.C."/>
            <person name="Haegeman A."/>
            <person name="Van Vaerenbergh J."/>
            <person name="Baeyen S."/>
            <person name="Van Malderghem C."/>
            <person name="Maes M."/>
            <person name="Cottyn B."/>
        </authorList>
    </citation>
    <scope>NUCLEOTIDE SEQUENCE [LARGE SCALE GENOMIC DNA]</scope>
    <source>
        <strain evidence="3">LMG9055</strain>
    </source>
</reference>
<dbReference type="Proteomes" id="UP000050343">
    <property type="component" value="Unassembled WGS sequence"/>
</dbReference>
<evidence type="ECO:0008006" key="4">
    <source>
        <dbReference type="Google" id="ProtNLM"/>
    </source>
</evidence>
<protein>
    <recommendedName>
        <fullName evidence="4">DUF4760 domain-containing protein</fullName>
    </recommendedName>
</protein>
<evidence type="ECO:0000313" key="3">
    <source>
        <dbReference type="Proteomes" id="UP000050343"/>
    </source>
</evidence>